<proteinExistence type="predicted"/>
<reference evidence="1 2" key="1">
    <citation type="journal article" date="2016" name="Mol. Biol. Evol.">
        <title>Comparative Genomics of Early-Diverging Mushroom-Forming Fungi Provides Insights into the Origins of Lignocellulose Decay Capabilities.</title>
        <authorList>
            <person name="Nagy L.G."/>
            <person name="Riley R."/>
            <person name="Tritt A."/>
            <person name="Adam C."/>
            <person name="Daum C."/>
            <person name="Floudas D."/>
            <person name="Sun H."/>
            <person name="Yadav J.S."/>
            <person name="Pangilinan J."/>
            <person name="Larsson K.H."/>
            <person name="Matsuura K."/>
            <person name="Barry K."/>
            <person name="Labutti K."/>
            <person name="Kuo R."/>
            <person name="Ohm R.A."/>
            <person name="Bhattacharya S.S."/>
            <person name="Shirouzu T."/>
            <person name="Yoshinaga Y."/>
            <person name="Martin F.M."/>
            <person name="Grigoriev I.V."/>
            <person name="Hibbett D.S."/>
        </authorList>
    </citation>
    <scope>NUCLEOTIDE SEQUENCE [LARGE SCALE GENOMIC DNA]</scope>
    <source>
        <strain evidence="1 2">HHB14362 ss-1</strain>
    </source>
</reference>
<feature type="non-terminal residue" evidence="1">
    <location>
        <position position="1"/>
    </location>
</feature>
<evidence type="ECO:0000313" key="1">
    <source>
        <dbReference type="EMBL" id="KZT13900.1"/>
    </source>
</evidence>
<protein>
    <submittedName>
        <fullName evidence="1">Uncharacterized protein</fullName>
    </submittedName>
</protein>
<evidence type="ECO:0000313" key="2">
    <source>
        <dbReference type="Proteomes" id="UP000076761"/>
    </source>
</evidence>
<dbReference type="AlphaFoldDB" id="A0A165J5A0"/>
<dbReference type="Proteomes" id="UP000076761">
    <property type="component" value="Unassembled WGS sequence"/>
</dbReference>
<dbReference type="OrthoDB" id="244495at2759"/>
<organism evidence="1 2">
    <name type="scientific">Neolentinus lepideus HHB14362 ss-1</name>
    <dbReference type="NCBI Taxonomy" id="1314782"/>
    <lineage>
        <taxon>Eukaryota</taxon>
        <taxon>Fungi</taxon>
        <taxon>Dikarya</taxon>
        <taxon>Basidiomycota</taxon>
        <taxon>Agaricomycotina</taxon>
        <taxon>Agaricomycetes</taxon>
        <taxon>Gloeophyllales</taxon>
        <taxon>Gloeophyllaceae</taxon>
        <taxon>Neolentinus</taxon>
    </lineage>
</organism>
<feature type="non-terminal residue" evidence="1">
    <location>
        <position position="146"/>
    </location>
</feature>
<accession>A0A165J5A0</accession>
<dbReference type="InParanoid" id="A0A165J5A0"/>
<keyword evidence="2" id="KW-1185">Reference proteome</keyword>
<gene>
    <name evidence="1" type="ORF">NEOLEDRAFT_1211561</name>
</gene>
<dbReference type="EMBL" id="KV425870">
    <property type="protein sequence ID" value="KZT13900.1"/>
    <property type="molecule type" value="Genomic_DNA"/>
</dbReference>
<sequence length="146" mass="16499">SITIQPSLPTDPFYSHQTTAKLGAHFVSHLFTCPDYAPSTMTPYVACAIPASNKLCRLRPPLHLATPHCDFCCSLPSPTAKILISHRSQIFWASTIHFSIRDCLEGHLRQRIPEQVVVHRGPRHVRFAEEINQTGSYLKWELNVEP</sequence>
<name>A0A165J5A0_9AGAM</name>